<evidence type="ECO:0000313" key="1">
    <source>
        <dbReference type="EMBL" id="NGP16547.1"/>
    </source>
</evidence>
<organism evidence="1 2">
    <name type="scientific">Devosia aurantiaca</name>
    <dbReference type="NCBI Taxonomy" id="2714858"/>
    <lineage>
        <taxon>Bacteria</taxon>
        <taxon>Pseudomonadati</taxon>
        <taxon>Pseudomonadota</taxon>
        <taxon>Alphaproteobacteria</taxon>
        <taxon>Hyphomicrobiales</taxon>
        <taxon>Devosiaceae</taxon>
        <taxon>Devosia</taxon>
    </lineage>
</organism>
<gene>
    <name evidence="1" type="ORF">G5575_01555</name>
</gene>
<dbReference type="EMBL" id="JAALFG010000001">
    <property type="protein sequence ID" value="NGP16547.1"/>
    <property type="molecule type" value="Genomic_DNA"/>
</dbReference>
<name>A0A6M1S9R1_9HYPH</name>
<evidence type="ECO:0000313" key="2">
    <source>
        <dbReference type="Proteomes" id="UP000474802"/>
    </source>
</evidence>
<sequence>MFERTGRIDARQAVQRSLSIGQPTYKPAMAAELLRWAEQQGIVERIEVDGENTWQRLRHGVTFIPRLSLSLDIRTVQPLSEVPSIDALVSQEADLRARKLQKQSDRHLDRLCNLISRMSGSTRVVQEVFDRNGSTSDCAWQLEEALDGLLAQLPLYRLIQIVDAVSRHASTTATSDLCSKRISNSRSIYHWLGAGLPLGPQRRLPIPSCPSPVSENEHA</sequence>
<comment type="caution">
    <text evidence="1">The sequence shown here is derived from an EMBL/GenBank/DDBJ whole genome shotgun (WGS) entry which is preliminary data.</text>
</comment>
<proteinExistence type="predicted"/>
<keyword evidence="2" id="KW-1185">Reference proteome</keyword>
<protein>
    <submittedName>
        <fullName evidence="1">Uncharacterized protein</fullName>
    </submittedName>
</protein>
<dbReference type="RefSeq" id="WP_164532801.1">
    <property type="nucleotide sequence ID" value="NZ_JAALFG010000001.1"/>
</dbReference>
<accession>A0A6M1S9R1</accession>
<reference evidence="1 2" key="2">
    <citation type="submission" date="2020-03" db="EMBL/GenBank/DDBJ databases">
        <title>Devosia chinhatensis sp. nov., isolated from a hexachlorocyclohexane (HCH) dump site in India.</title>
        <authorList>
            <person name="Kumar M."/>
            <person name="Lal R."/>
        </authorList>
    </citation>
    <scope>NUCLEOTIDE SEQUENCE [LARGE SCALE GENOMIC DNA]</scope>
    <source>
        <strain evidence="1 2">H239</strain>
    </source>
</reference>
<reference evidence="1 2" key="1">
    <citation type="submission" date="2020-02" db="EMBL/GenBank/DDBJ databases">
        <authorList>
            <person name="Khan S.A."/>
            <person name="Jeon C.O."/>
            <person name="Chun B.H."/>
        </authorList>
    </citation>
    <scope>NUCLEOTIDE SEQUENCE [LARGE SCALE GENOMIC DNA]</scope>
    <source>
        <strain evidence="1 2">H239</strain>
    </source>
</reference>
<dbReference type="AlphaFoldDB" id="A0A6M1S9R1"/>
<dbReference type="Proteomes" id="UP000474802">
    <property type="component" value="Unassembled WGS sequence"/>
</dbReference>